<dbReference type="OMA" id="KIVWRMR"/>
<evidence type="ECO:0000313" key="2">
    <source>
        <dbReference type="EMBL" id="EGZ14773.1"/>
    </source>
</evidence>
<reference evidence="2" key="2">
    <citation type="submission" date="2011-09" db="EMBL/GenBank/DDBJ databases">
        <authorList>
            <consortium name="US DOE Joint Genome Institute (JGI-PGF)"/>
            <person name="Aerts A."/>
            <person name="Grimwood J."/>
            <person name="Schmutz J."/>
            <person name="Lucas S."/>
            <person name="Hammon N."/>
            <person name="Glavina del Rio T."/>
            <person name="Dalin E."/>
            <person name="Tice H."/>
            <person name="Pitluck S."/>
            <person name="Dehal P."/>
            <person name="Chapman J."/>
            <person name="Putman N.H."/>
            <person name="Salamov A.A."/>
            <person name="Terry A."/>
            <person name="Rokhsar D.S."/>
            <person name="Boore J.L."/>
            <person name="Tripathy S."/>
            <person name="Tyler B.M."/>
            <person name="Grigoriev I.V."/>
        </authorList>
    </citation>
    <scope>NUCLEOTIDE SEQUENCE</scope>
    <source>
        <strain evidence="2">P6497</strain>
    </source>
</reference>
<proteinExistence type="predicted"/>
<dbReference type="SMR" id="G4ZQ62"/>
<dbReference type="KEGG" id="psoj:PHYSODRAFT_507695"/>
<dbReference type="EMBL" id="JH159155">
    <property type="protein sequence ID" value="EGZ14773.1"/>
    <property type="molecule type" value="Genomic_DNA"/>
</dbReference>
<evidence type="ECO:0000313" key="1">
    <source>
        <dbReference type="EMBL" id="EGZ14725.1"/>
    </source>
</evidence>
<keyword evidence="3" id="KW-1185">Reference proteome</keyword>
<dbReference type="InterPro" id="IPR006058">
    <property type="entry name" value="2Fe2S_fd_BS"/>
</dbReference>
<dbReference type="PANTHER" id="PTHR13510:SF44">
    <property type="entry name" value="RABENOSYN-5"/>
    <property type="match status" value="1"/>
</dbReference>
<reference evidence="2 3" key="1">
    <citation type="journal article" date="2006" name="Science">
        <title>Phytophthora genome sequences uncover evolutionary origins and mechanisms of pathogenesis.</title>
        <authorList>
            <person name="Tyler B.M."/>
            <person name="Tripathy S."/>
            <person name="Zhang X."/>
            <person name="Dehal P."/>
            <person name="Jiang R.H."/>
            <person name="Aerts A."/>
            <person name="Arredondo F.D."/>
            <person name="Baxter L."/>
            <person name="Bensasson D."/>
            <person name="Beynon J.L."/>
            <person name="Chapman J."/>
            <person name="Damasceno C.M."/>
            <person name="Dorrance A.E."/>
            <person name="Dou D."/>
            <person name="Dickerman A.W."/>
            <person name="Dubchak I.L."/>
            <person name="Garbelotto M."/>
            <person name="Gijzen M."/>
            <person name="Gordon S.G."/>
            <person name="Govers F."/>
            <person name="Grunwald N.J."/>
            <person name="Huang W."/>
            <person name="Ivors K.L."/>
            <person name="Jones R.W."/>
            <person name="Kamoun S."/>
            <person name="Krampis K."/>
            <person name="Lamour K.H."/>
            <person name="Lee M.K."/>
            <person name="McDonald W.H."/>
            <person name="Medina M."/>
            <person name="Meijer H.J."/>
            <person name="Nordberg E.K."/>
            <person name="Maclean D.J."/>
            <person name="Ospina-Giraldo M.D."/>
            <person name="Morris P.F."/>
            <person name="Phuntumart V."/>
            <person name="Putnam N.H."/>
            <person name="Rash S."/>
            <person name="Rose J.K."/>
            <person name="Sakihama Y."/>
            <person name="Salamov A.A."/>
            <person name="Savidor A."/>
            <person name="Scheuring C.F."/>
            <person name="Smith B.M."/>
            <person name="Sobral B.W."/>
            <person name="Terry A."/>
            <person name="Torto-Alalibo T.A."/>
            <person name="Win J."/>
            <person name="Xu Z."/>
            <person name="Zhang H."/>
            <person name="Grigoriev I.V."/>
            <person name="Rokhsar D.S."/>
            <person name="Boore J.L."/>
        </authorList>
    </citation>
    <scope>NUCLEOTIDE SEQUENCE [LARGE SCALE GENOMIC DNA]</scope>
    <source>
        <strain evidence="2 3">P6497</strain>
    </source>
</reference>
<protein>
    <recommendedName>
        <fullName evidence="4">FYVE-type domain-containing protein</fullName>
    </recommendedName>
</protein>
<name>G4ZQ62_PHYSP</name>
<dbReference type="RefSeq" id="XP_009528474.1">
    <property type="nucleotide sequence ID" value="XM_009530179.1"/>
</dbReference>
<organism evidence="3">
    <name type="scientific">Phytophthora sojae (strain P6497)</name>
    <name type="common">Soybean stem and root rot agent</name>
    <name type="synonym">Phytophthora megasperma f. sp. glycines</name>
    <dbReference type="NCBI Taxonomy" id="1094619"/>
    <lineage>
        <taxon>Eukaryota</taxon>
        <taxon>Sar</taxon>
        <taxon>Stramenopiles</taxon>
        <taxon>Oomycota</taxon>
        <taxon>Peronosporomycetes</taxon>
        <taxon>Peronosporales</taxon>
        <taxon>Peronosporaceae</taxon>
        <taxon>Phytophthora</taxon>
    </lineage>
</organism>
<dbReference type="GO" id="GO:0051537">
    <property type="term" value="F:2 iron, 2 sulfur cluster binding"/>
    <property type="evidence" value="ECO:0007669"/>
    <property type="project" value="InterPro"/>
</dbReference>
<dbReference type="InterPro" id="IPR052727">
    <property type="entry name" value="Rab4/Rab5_effector"/>
</dbReference>
<dbReference type="PROSITE" id="PS00197">
    <property type="entry name" value="2FE2S_FER_1"/>
    <property type="match status" value="1"/>
</dbReference>
<dbReference type="KEGG" id="psoj:PHYSODRAFT_509220"/>
<dbReference type="InParanoid" id="G4ZQ62"/>
<sequence length="395" mass="43538">MRSQDLAAYVPQLQLGESDVTSLRELTDTLVVHNMESFNALQVTADGHADAHQWKELRRKDGIRVYKERSATHSTASGPALPCIPSLLLLGAVVGKLEDVMFVAAAATDEQMKLTSKCLQDGVLESKVVQSVVAPSEEQPFRHVGVKWRLHNNARDFVCVDATGFATSSKGEQIGFSISHSVAFSQIPSFDKFGVERANMSVCCLFRQKAPELVECYARGFYDFRSDSNELMNSLSINAVATQWLSVSRYVDCAEMKKLVWRLRKNSGLPVNGPMVIEPVEETAQQQIDKSEAGSGSGCAVCRRSLGFSLRRTCKICQRGVCSSCSVKKLVCVLAPDRRTVLDKKRTFCAACVCQVAKSDALAIAQDEIRELHERQPQDDEDTPHIDETCALQAV</sequence>
<dbReference type="PANTHER" id="PTHR13510">
    <property type="entry name" value="FYVE-FINGER-CONTAINING RAB5 EFFECTOR PROTEIN RABENOSYN-5-RELATED"/>
    <property type="match status" value="1"/>
</dbReference>
<dbReference type="CDD" id="cd00065">
    <property type="entry name" value="FYVE_like_SF"/>
    <property type="match status" value="1"/>
</dbReference>
<accession>G4ZQ62</accession>
<dbReference type="GeneID" id="20658965"/>
<dbReference type="Proteomes" id="UP000002640">
    <property type="component" value="Unassembled WGS sequence"/>
</dbReference>
<dbReference type="GeneID" id="20658782"/>
<evidence type="ECO:0008006" key="4">
    <source>
        <dbReference type="Google" id="ProtNLM"/>
    </source>
</evidence>
<gene>
    <name evidence="2" type="ORF">PHYSODRAFT_507695</name>
    <name evidence="1" type="ORF">PHYSODRAFT_509220</name>
</gene>
<dbReference type="EMBL" id="JH159155">
    <property type="protein sequence ID" value="EGZ14725.1"/>
    <property type="molecule type" value="Genomic_DNA"/>
</dbReference>
<dbReference type="AlphaFoldDB" id="G4ZQ62"/>
<dbReference type="RefSeq" id="XP_009528522.1">
    <property type="nucleotide sequence ID" value="XM_009530227.1"/>
</dbReference>
<evidence type="ECO:0000313" key="3">
    <source>
        <dbReference type="Proteomes" id="UP000002640"/>
    </source>
</evidence>